<feature type="transmembrane region" description="Helical" evidence="2">
    <location>
        <begin position="207"/>
        <end position="235"/>
    </location>
</feature>
<protein>
    <submittedName>
        <fullName evidence="3">Uncharacterized protein</fullName>
    </submittedName>
</protein>
<keyword evidence="4" id="KW-1185">Reference proteome</keyword>
<dbReference type="EMBL" id="BTGU01000140">
    <property type="protein sequence ID" value="GMN63018.1"/>
    <property type="molecule type" value="Genomic_DNA"/>
</dbReference>
<evidence type="ECO:0000313" key="4">
    <source>
        <dbReference type="Proteomes" id="UP001187192"/>
    </source>
</evidence>
<evidence type="ECO:0000313" key="3">
    <source>
        <dbReference type="EMBL" id="GMN63018.1"/>
    </source>
</evidence>
<gene>
    <name evidence="3" type="ORF">TIFTF001_032095</name>
</gene>
<feature type="compositionally biased region" description="Low complexity" evidence="1">
    <location>
        <begin position="159"/>
        <end position="187"/>
    </location>
</feature>
<keyword evidence="2" id="KW-0812">Transmembrane</keyword>
<comment type="caution">
    <text evidence="3">The sequence shown here is derived from an EMBL/GenBank/DDBJ whole genome shotgun (WGS) entry which is preliminary data.</text>
</comment>
<dbReference type="PANTHER" id="PTHR34379">
    <property type="entry name" value="OS07G0553800 PROTEIN"/>
    <property type="match status" value="1"/>
</dbReference>
<keyword evidence="2" id="KW-1133">Transmembrane helix</keyword>
<organism evidence="3 4">
    <name type="scientific">Ficus carica</name>
    <name type="common">Common fig</name>
    <dbReference type="NCBI Taxonomy" id="3494"/>
    <lineage>
        <taxon>Eukaryota</taxon>
        <taxon>Viridiplantae</taxon>
        <taxon>Streptophyta</taxon>
        <taxon>Embryophyta</taxon>
        <taxon>Tracheophyta</taxon>
        <taxon>Spermatophyta</taxon>
        <taxon>Magnoliopsida</taxon>
        <taxon>eudicotyledons</taxon>
        <taxon>Gunneridae</taxon>
        <taxon>Pentapetalae</taxon>
        <taxon>rosids</taxon>
        <taxon>fabids</taxon>
        <taxon>Rosales</taxon>
        <taxon>Moraceae</taxon>
        <taxon>Ficeae</taxon>
        <taxon>Ficus</taxon>
    </lineage>
</organism>
<dbReference type="InterPro" id="IPR040411">
    <property type="entry name" value="At5g23160-like"/>
</dbReference>
<dbReference type="AlphaFoldDB" id="A0AA88J1Z6"/>
<dbReference type="PANTHER" id="PTHR34379:SF6">
    <property type="entry name" value="PROTEIN 3F"/>
    <property type="match status" value="1"/>
</dbReference>
<evidence type="ECO:0000256" key="1">
    <source>
        <dbReference type="SAM" id="MobiDB-lite"/>
    </source>
</evidence>
<sequence length="281" mass="31542">MKTKSKNKTTRSKGNNLFMCFRPVGVLEPDGSGREGDPVLAYIAVQRKKESVAVFPKASPANDTVAVPSEEKEEDFHGKKISGSRRLSDVLKAVFFEVSLARKIKKVRSNKKTPSKFLSESARYDYHNSTNKDDFEFDFDFGQRISHSVSALATSSSTLSATNSNSLCPSCPSSSVTKTTPFRSTSTRSRKTQENVHHQYSQKDCGLLLMLISLLVLVFWGKICAIFCTSTWLFFMPRGIKYHDRIESPPPAENSSEFKRKIVMEGLLARERGSYRCPILE</sequence>
<keyword evidence="2" id="KW-0472">Membrane</keyword>
<accession>A0AA88J1Z6</accession>
<name>A0AA88J1Z6_FICCA</name>
<dbReference type="Proteomes" id="UP001187192">
    <property type="component" value="Unassembled WGS sequence"/>
</dbReference>
<reference evidence="3" key="1">
    <citation type="submission" date="2023-07" db="EMBL/GenBank/DDBJ databases">
        <title>draft genome sequence of fig (Ficus carica).</title>
        <authorList>
            <person name="Takahashi T."/>
            <person name="Nishimura K."/>
        </authorList>
    </citation>
    <scope>NUCLEOTIDE SEQUENCE</scope>
</reference>
<proteinExistence type="predicted"/>
<evidence type="ECO:0000256" key="2">
    <source>
        <dbReference type="SAM" id="Phobius"/>
    </source>
</evidence>
<feature type="region of interest" description="Disordered" evidence="1">
    <location>
        <begin position="159"/>
        <end position="195"/>
    </location>
</feature>